<dbReference type="CDD" id="cd17369">
    <property type="entry name" value="MFS_ShiA_like"/>
    <property type="match status" value="1"/>
</dbReference>
<organism evidence="10 11">
    <name type="scientific">Streptomyces daqingensis</name>
    <dbReference type="NCBI Taxonomy" id="1472640"/>
    <lineage>
        <taxon>Bacteria</taxon>
        <taxon>Bacillati</taxon>
        <taxon>Actinomycetota</taxon>
        <taxon>Actinomycetes</taxon>
        <taxon>Kitasatosporales</taxon>
        <taxon>Streptomycetaceae</taxon>
        <taxon>Streptomyces</taxon>
    </lineage>
</organism>
<proteinExistence type="predicted"/>
<feature type="transmembrane region" description="Helical" evidence="8">
    <location>
        <begin position="402"/>
        <end position="423"/>
    </location>
</feature>
<feature type="transmembrane region" description="Helical" evidence="8">
    <location>
        <begin position="308"/>
        <end position="326"/>
    </location>
</feature>
<keyword evidence="6 8" id="KW-0472">Membrane</keyword>
<evidence type="ECO:0000259" key="9">
    <source>
        <dbReference type="PROSITE" id="PS50850"/>
    </source>
</evidence>
<dbReference type="InterPro" id="IPR020846">
    <property type="entry name" value="MFS_dom"/>
</dbReference>
<accession>A0ABQ2M9M5</accession>
<keyword evidence="2" id="KW-0813">Transport</keyword>
<gene>
    <name evidence="10" type="ORF">GCM10012287_24070</name>
</gene>
<keyword evidence="4 8" id="KW-0812">Transmembrane</keyword>
<feature type="transmembrane region" description="Helical" evidence="8">
    <location>
        <begin position="272"/>
        <end position="296"/>
    </location>
</feature>
<evidence type="ECO:0000256" key="8">
    <source>
        <dbReference type="SAM" id="Phobius"/>
    </source>
</evidence>
<evidence type="ECO:0000256" key="5">
    <source>
        <dbReference type="ARBA" id="ARBA00022989"/>
    </source>
</evidence>
<dbReference type="PROSITE" id="PS50850">
    <property type="entry name" value="MFS"/>
    <property type="match status" value="1"/>
</dbReference>
<protein>
    <submittedName>
        <fullName evidence="10">MFS transporter</fullName>
    </submittedName>
</protein>
<feature type="transmembrane region" description="Helical" evidence="8">
    <location>
        <begin position="362"/>
        <end position="381"/>
    </location>
</feature>
<dbReference type="Proteomes" id="UP000631535">
    <property type="component" value="Unassembled WGS sequence"/>
</dbReference>
<dbReference type="PANTHER" id="PTHR43045:SF1">
    <property type="entry name" value="SHIKIMATE TRANSPORTER"/>
    <property type="match status" value="1"/>
</dbReference>
<feature type="region of interest" description="Disordered" evidence="7">
    <location>
        <begin position="459"/>
        <end position="482"/>
    </location>
</feature>
<feature type="transmembrane region" description="Helical" evidence="8">
    <location>
        <begin position="218"/>
        <end position="237"/>
    </location>
</feature>
<feature type="region of interest" description="Disordered" evidence="7">
    <location>
        <begin position="1"/>
        <end position="37"/>
    </location>
</feature>
<dbReference type="Gene3D" id="1.20.1250.20">
    <property type="entry name" value="MFS general substrate transporter like domains"/>
    <property type="match status" value="2"/>
</dbReference>
<comment type="caution">
    <text evidence="10">The sequence shown here is derived from an EMBL/GenBank/DDBJ whole genome shotgun (WGS) entry which is preliminary data.</text>
</comment>
<sequence length="482" mass="50993">MDHNSPKQSAAEEPAPSHGPGEPGATSAGRPDAPRPQDRRTLLKAFTASLTGTSLEWYDFAVYSAASALVFGKLFFPSGDPLTGTLLAFSTYAVGYVSRPLGGFVFGRLGDVIGRKRVLVATLVLVGAATFLIGCLPTHAVAGPVAPALLVLLRFAQGVGVGGEWGGAVLLTSEFGSSRQRGFWASAAQVGPPAGNLMANGALAALGAMLTEEQFLSFGWRIAFLLSGVLVAFGLWVRTHLEETPVFKAVEETGERPEAPIREVFATQRRPLVAAILCRVAPDVLYAMFTVFVLTYVTEQLGMPQGEALTAVLIGSGLQIFLIPLAGALSDRWNRRRLYMTAAVAAGVWPFVFFPLAETRSWGLIVLGVIGALVIHSMLYGPQAAFVAEQFSPRLRYTGSSLAYTLAGLIGGAVAPLIFTALLGSFGTWLPLAGYIVVTAVLTVGGVLLGRDADHAEDEEYTRHLGDAPRPREAAEHGVKTL</sequence>
<feature type="transmembrane region" description="Helical" evidence="8">
    <location>
        <begin position="429"/>
        <end position="449"/>
    </location>
</feature>
<feature type="transmembrane region" description="Helical" evidence="8">
    <location>
        <begin position="82"/>
        <end position="106"/>
    </location>
</feature>
<comment type="subcellular location">
    <subcellularLocation>
        <location evidence="1">Cell membrane</location>
        <topology evidence="1">Multi-pass membrane protein</topology>
    </subcellularLocation>
</comment>
<keyword evidence="3" id="KW-1003">Cell membrane</keyword>
<name>A0ABQ2M9M5_9ACTN</name>
<feature type="transmembrane region" description="Helical" evidence="8">
    <location>
        <begin position="338"/>
        <end position="356"/>
    </location>
</feature>
<dbReference type="InterPro" id="IPR011701">
    <property type="entry name" value="MFS"/>
</dbReference>
<feature type="transmembrane region" description="Helical" evidence="8">
    <location>
        <begin position="118"/>
        <end position="142"/>
    </location>
</feature>
<keyword evidence="5 8" id="KW-1133">Transmembrane helix</keyword>
<evidence type="ECO:0000313" key="11">
    <source>
        <dbReference type="Proteomes" id="UP000631535"/>
    </source>
</evidence>
<reference evidence="11" key="1">
    <citation type="journal article" date="2019" name="Int. J. Syst. Evol. Microbiol.">
        <title>The Global Catalogue of Microorganisms (GCM) 10K type strain sequencing project: providing services to taxonomists for standard genome sequencing and annotation.</title>
        <authorList>
            <consortium name="The Broad Institute Genomics Platform"/>
            <consortium name="The Broad Institute Genome Sequencing Center for Infectious Disease"/>
            <person name="Wu L."/>
            <person name="Ma J."/>
        </authorList>
    </citation>
    <scope>NUCLEOTIDE SEQUENCE [LARGE SCALE GENOMIC DNA]</scope>
    <source>
        <strain evidence="11">CGMCC 4.7178</strain>
    </source>
</reference>
<evidence type="ECO:0000256" key="3">
    <source>
        <dbReference type="ARBA" id="ARBA00022475"/>
    </source>
</evidence>
<evidence type="ECO:0000313" key="10">
    <source>
        <dbReference type="EMBL" id="GGO48631.1"/>
    </source>
</evidence>
<dbReference type="PANTHER" id="PTHR43045">
    <property type="entry name" value="SHIKIMATE TRANSPORTER"/>
    <property type="match status" value="1"/>
</dbReference>
<dbReference type="InterPro" id="IPR036259">
    <property type="entry name" value="MFS_trans_sf"/>
</dbReference>
<keyword evidence="11" id="KW-1185">Reference proteome</keyword>
<evidence type="ECO:0000256" key="1">
    <source>
        <dbReference type="ARBA" id="ARBA00004651"/>
    </source>
</evidence>
<evidence type="ECO:0000256" key="4">
    <source>
        <dbReference type="ARBA" id="ARBA00022692"/>
    </source>
</evidence>
<dbReference type="SUPFAM" id="SSF103473">
    <property type="entry name" value="MFS general substrate transporter"/>
    <property type="match status" value="1"/>
</dbReference>
<evidence type="ECO:0000256" key="6">
    <source>
        <dbReference type="ARBA" id="ARBA00023136"/>
    </source>
</evidence>
<dbReference type="Pfam" id="PF07690">
    <property type="entry name" value="MFS_1"/>
    <property type="match status" value="1"/>
</dbReference>
<feature type="domain" description="Major facilitator superfamily (MFS) profile" evidence="9">
    <location>
        <begin position="45"/>
        <end position="451"/>
    </location>
</feature>
<feature type="compositionally biased region" description="Basic and acidic residues" evidence="7">
    <location>
        <begin position="461"/>
        <end position="482"/>
    </location>
</feature>
<evidence type="ECO:0000256" key="7">
    <source>
        <dbReference type="SAM" id="MobiDB-lite"/>
    </source>
</evidence>
<dbReference type="EMBL" id="BMMP01000007">
    <property type="protein sequence ID" value="GGO48631.1"/>
    <property type="molecule type" value="Genomic_DNA"/>
</dbReference>
<evidence type="ECO:0000256" key="2">
    <source>
        <dbReference type="ARBA" id="ARBA00022448"/>
    </source>
</evidence>